<evidence type="ECO:0000256" key="15">
    <source>
        <dbReference type="SAM" id="MobiDB-lite"/>
    </source>
</evidence>
<keyword evidence="8" id="KW-0808">Transferase</keyword>
<feature type="domain" description="SET" evidence="16">
    <location>
        <begin position="111"/>
        <end position="225"/>
    </location>
</feature>
<dbReference type="PANTHER" id="PTHR12977:SF4">
    <property type="entry name" value="HISTONE-LYSINE N-METHYLTRANSFERASE KMT5B"/>
    <property type="match status" value="1"/>
</dbReference>
<dbReference type="CDD" id="cd10524">
    <property type="entry name" value="SET_Suv4-20-like"/>
    <property type="match status" value="1"/>
</dbReference>
<dbReference type="InterPro" id="IPR001214">
    <property type="entry name" value="SET_dom"/>
</dbReference>
<feature type="region of interest" description="Disordered" evidence="15">
    <location>
        <begin position="270"/>
        <end position="348"/>
    </location>
</feature>
<evidence type="ECO:0000256" key="6">
    <source>
        <dbReference type="ARBA" id="ARBA00022454"/>
    </source>
</evidence>
<dbReference type="PANTHER" id="PTHR12977">
    <property type="entry name" value="SUPPRESSOR OF VARIEGATION 4-20-RELATED"/>
    <property type="match status" value="1"/>
</dbReference>
<comment type="catalytic activity">
    <reaction evidence="14">
        <text>L-lysyl(20)-[histone H4] + 3 S-adenosyl-L-methionine = N(6),N(6),N(6)-trimethyl-L-lysyl(20)-[histone H4] + 3 S-adenosyl-L-homocysteine + 3 H(+)</text>
        <dbReference type="Rhea" id="RHEA:64456"/>
        <dbReference type="Rhea" id="RHEA-COMP:15554"/>
        <dbReference type="Rhea" id="RHEA-COMP:15998"/>
        <dbReference type="ChEBI" id="CHEBI:15378"/>
        <dbReference type="ChEBI" id="CHEBI:29969"/>
        <dbReference type="ChEBI" id="CHEBI:57856"/>
        <dbReference type="ChEBI" id="CHEBI:59789"/>
        <dbReference type="ChEBI" id="CHEBI:61961"/>
        <dbReference type="EC" id="2.1.1.372"/>
    </reaction>
</comment>
<dbReference type="SUPFAM" id="SSF82199">
    <property type="entry name" value="SET domain"/>
    <property type="match status" value="1"/>
</dbReference>
<dbReference type="InterPro" id="IPR025783">
    <property type="entry name" value="Set9_fungi"/>
</dbReference>
<feature type="region of interest" description="Disordered" evidence="15">
    <location>
        <begin position="382"/>
        <end position="520"/>
    </location>
</feature>
<dbReference type="GO" id="GO:0005694">
    <property type="term" value="C:chromosome"/>
    <property type="evidence" value="ECO:0007669"/>
    <property type="project" value="UniProtKB-SubCell"/>
</dbReference>
<dbReference type="AlphaFoldDB" id="A0A2C5XHI2"/>
<evidence type="ECO:0000256" key="1">
    <source>
        <dbReference type="ARBA" id="ARBA00001984"/>
    </source>
</evidence>
<dbReference type="EC" id="2.1.1.372" evidence="12"/>
<evidence type="ECO:0000256" key="3">
    <source>
        <dbReference type="ARBA" id="ARBA00004286"/>
    </source>
</evidence>
<dbReference type="GO" id="GO:0032259">
    <property type="term" value="P:methylation"/>
    <property type="evidence" value="ECO:0007669"/>
    <property type="project" value="UniProtKB-KW"/>
</dbReference>
<evidence type="ECO:0000313" key="17">
    <source>
        <dbReference type="EMBL" id="PHH72599.1"/>
    </source>
</evidence>
<feature type="region of interest" description="Disordered" evidence="15">
    <location>
        <begin position="618"/>
        <end position="757"/>
    </location>
</feature>
<evidence type="ECO:0000256" key="4">
    <source>
        <dbReference type="ARBA" id="ARBA00014232"/>
    </source>
</evidence>
<evidence type="ECO:0000256" key="11">
    <source>
        <dbReference type="ARBA" id="ARBA00023242"/>
    </source>
</evidence>
<name>A0A2C5XHI2_9HYPO</name>
<dbReference type="InterPro" id="IPR041938">
    <property type="entry name" value="Hist-Lys_N-MTase_N"/>
</dbReference>
<evidence type="ECO:0000256" key="10">
    <source>
        <dbReference type="ARBA" id="ARBA00022853"/>
    </source>
</evidence>
<dbReference type="PROSITE" id="PS51567">
    <property type="entry name" value="SAM_MT43_SUVAR420_1"/>
    <property type="match status" value="1"/>
</dbReference>
<feature type="compositionally biased region" description="Polar residues" evidence="15">
    <location>
        <begin position="491"/>
        <end position="501"/>
    </location>
</feature>
<evidence type="ECO:0000256" key="2">
    <source>
        <dbReference type="ARBA" id="ARBA00004123"/>
    </source>
</evidence>
<keyword evidence="9" id="KW-0949">S-adenosyl-L-methionine</keyword>
<comment type="caution">
    <text evidence="17">The sequence shown here is derived from an EMBL/GenBank/DDBJ whole genome shotgun (WGS) entry which is preliminary data.</text>
</comment>
<evidence type="ECO:0000256" key="12">
    <source>
        <dbReference type="ARBA" id="ARBA00024057"/>
    </source>
</evidence>
<organism evidence="17 18">
    <name type="scientific">Ophiocordyceps camponoti-rufipedis</name>
    <dbReference type="NCBI Taxonomy" id="2004952"/>
    <lineage>
        <taxon>Eukaryota</taxon>
        <taxon>Fungi</taxon>
        <taxon>Dikarya</taxon>
        <taxon>Ascomycota</taxon>
        <taxon>Pezizomycotina</taxon>
        <taxon>Sordariomycetes</taxon>
        <taxon>Hypocreomycetidae</taxon>
        <taxon>Hypocreales</taxon>
        <taxon>Ophiocordycipitaceae</taxon>
        <taxon>Ophiocordyceps</taxon>
    </lineage>
</organism>
<dbReference type="STRING" id="2004952.A0A2C5XHI2"/>
<dbReference type="Pfam" id="PF00856">
    <property type="entry name" value="SET"/>
    <property type="match status" value="1"/>
</dbReference>
<accession>A0A2C5XHI2</accession>
<dbReference type="Gene3D" id="1.10.10.1700">
    <property type="entry name" value="Histone-lysine N-methyltransferase"/>
    <property type="match status" value="1"/>
</dbReference>
<dbReference type="Proteomes" id="UP000226431">
    <property type="component" value="Unassembled WGS sequence"/>
</dbReference>
<dbReference type="GO" id="GO:0140943">
    <property type="term" value="F:histone H4K20 trimethyltransferase activity"/>
    <property type="evidence" value="ECO:0007669"/>
    <property type="project" value="UniProtKB-EC"/>
</dbReference>
<reference evidence="17 18" key="1">
    <citation type="submission" date="2017-06" db="EMBL/GenBank/DDBJ databases">
        <title>Ant-infecting Ophiocordyceps genomes reveal a high diversity of potential behavioral manipulation genes and a possible major role for enterotoxins.</title>
        <authorList>
            <person name="De Bekker C."/>
            <person name="Evans H.C."/>
            <person name="Brachmann A."/>
            <person name="Hughes D.P."/>
        </authorList>
    </citation>
    <scope>NUCLEOTIDE SEQUENCE [LARGE SCALE GENOMIC DNA]</scope>
    <source>
        <strain evidence="17 18">Map16</strain>
    </source>
</reference>
<dbReference type="PROSITE" id="PS50280">
    <property type="entry name" value="SET"/>
    <property type="match status" value="1"/>
</dbReference>
<protein>
    <recommendedName>
        <fullName evidence="5">Histone-lysine N-methyltransferase SET9</fullName>
        <ecNumber evidence="12">2.1.1.372</ecNumber>
    </recommendedName>
    <alternativeName>
        <fullName evidence="4">Histone-lysine N-methyltransferase set9</fullName>
    </alternativeName>
    <alternativeName>
        <fullName evidence="13">SET domain protein 9</fullName>
    </alternativeName>
</protein>
<feature type="compositionally biased region" description="Basic residues" evidence="15">
    <location>
        <begin position="664"/>
        <end position="673"/>
    </location>
</feature>
<feature type="compositionally biased region" description="Low complexity" evidence="15">
    <location>
        <begin position="282"/>
        <end position="298"/>
    </location>
</feature>
<evidence type="ECO:0000256" key="9">
    <source>
        <dbReference type="ARBA" id="ARBA00022691"/>
    </source>
</evidence>
<dbReference type="InterPro" id="IPR039977">
    <property type="entry name" value="Suv4-20/Set9"/>
</dbReference>
<feature type="compositionally biased region" description="Basic residues" evidence="15">
    <location>
        <begin position="733"/>
        <end position="745"/>
    </location>
</feature>
<feature type="compositionally biased region" description="Acidic residues" evidence="15">
    <location>
        <begin position="677"/>
        <end position="713"/>
    </location>
</feature>
<keyword evidence="18" id="KW-1185">Reference proteome</keyword>
<evidence type="ECO:0000256" key="7">
    <source>
        <dbReference type="ARBA" id="ARBA00022603"/>
    </source>
</evidence>
<evidence type="ECO:0000313" key="18">
    <source>
        <dbReference type="Proteomes" id="UP000226431"/>
    </source>
</evidence>
<dbReference type="Gene3D" id="2.170.270.10">
    <property type="entry name" value="SET domain"/>
    <property type="match status" value="1"/>
</dbReference>
<keyword evidence="6" id="KW-0158">Chromosome</keyword>
<evidence type="ECO:0000256" key="14">
    <source>
        <dbReference type="ARBA" id="ARBA00048081"/>
    </source>
</evidence>
<gene>
    <name evidence="17" type="ORF">CDD80_4417</name>
</gene>
<keyword evidence="11" id="KW-0539">Nucleus</keyword>
<evidence type="ECO:0000256" key="8">
    <source>
        <dbReference type="ARBA" id="ARBA00022679"/>
    </source>
</evidence>
<dbReference type="OrthoDB" id="6627536at2759"/>
<sequence>MPAHRKRRLTLAQLAAYDDILTDALVDRVFYWTSVPKNRSSYLPSRGVSEDAITAIIRDDLVVARDLETAKNKLLATPGLRRFHDGLQTAEERDDFRRHLLRYLHIYLPDCPWEVGSTNRYTIVSHEACVTARRPIGRNEAIRYLAGVQVNITPEEEKEMAVRKKDFSIVVSSRSKSASLFMGPARFANHDCMANARLVTKGHGGIEIIATRPIAVGEEITVSYGENYFGDDNRECLCRTCETRLCNGWLPENADGSSAGVAKPVEPEGAYSYSLRRRPRDVSSSSSAAPSRTPSVTPVIRPRSYRSRAMGSRLSLADEPSLAAASLPSTRAVAPRVAGRKRPVDVLATPPVTPAKRLLEAAAQRNMASDVSSGDVVVETDGTASEKASPGMDVTSPEKDSPETDVTSPDKQSPEIDVTSPEKERSDIDGVPLVSNEPALKREDRDAAALARTIPASVQPEGASEVPLRTTAPDSDSGSPRGDESRPVATSIETIEDSQGSLAAGEELQGDSAPRRRKYRRRQVFIKQATPPARLRVPGDYVLTRHLLSEPEMAWIQCTNCGSHFVQQNAYVTRASCPRCERHSKLYGYVWPKTDRQGPSDREERVLDHRTVHRFLNSRDEQLARGRKPPAEDLTVEVVEKAPRGRKRGKRLAAVGMSKQTVVARRRGRKRKLQREETEEDEDEKDDDEEDEGDEDEDEDEQDDDEEDDDQEDRDFVVAKRVKLAALGDGQRMLRRSGRARRTSHRAVPLGQKVSAQ</sequence>
<comment type="subcellular location">
    <subcellularLocation>
        <location evidence="3">Chromosome</location>
    </subcellularLocation>
    <subcellularLocation>
        <location evidence="2">Nucleus</location>
    </subcellularLocation>
</comment>
<evidence type="ECO:0000256" key="13">
    <source>
        <dbReference type="ARBA" id="ARBA00030653"/>
    </source>
</evidence>
<dbReference type="EMBL" id="NJES01000407">
    <property type="protein sequence ID" value="PHH72599.1"/>
    <property type="molecule type" value="Genomic_DNA"/>
</dbReference>
<evidence type="ECO:0000256" key="5">
    <source>
        <dbReference type="ARBA" id="ARBA00015413"/>
    </source>
</evidence>
<evidence type="ECO:0000259" key="16">
    <source>
        <dbReference type="PROSITE" id="PS50280"/>
    </source>
</evidence>
<dbReference type="SMART" id="SM00317">
    <property type="entry name" value="SET"/>
    <property type="match status" value="1"/>
</dbReference>
<proteinExistence type="predicted"/>
<dbReference type="InterPro" id="IPR046341">
    <property type="entry name" value="SET_dom_sf"/>
</dbReference>
<keyword evidence="7" id="KW-0489">Methyltransferase</keyword>
<keyword evidence="10" id="KW-0156">Chromatin regulator</keyword>
<comment type="function">
    <text evidence="1">Histone methyltransferase that trimethylates 'Lys-20' of histone H4 to form H4K20me3.</text>
</comment>
<dbReference type="GO" id="GO:0005634">
    <property type="term" value="C:nucleus"/>
    <property type="evidence" value="ECO:0007669"/>
    <property type="project" value="UniProtKB-SubCell"/>
</dbReference>